<comment type="similarity">
    <text evidence="2 7">Belongs to the aspartate/ornithine carbamoyltransferase superfamily. ATCase family.</text>
</comment>
<dbReference type="GO" id="GO:0005829">
    <property type="term" value="C:cytosol"/>
    <property type="evidence" value="ECO:0007669"/>
    <property type="project" value="TreeGrafter"/>
</dbReference>
<dbReference type="EMBL" id="QFQB01000012">
    <property type="protein sequence ID" value="PZQ47443.1"/>
    <property type="molecule type" value="Genomic_DNA"/>
</dbReference>
<feature type="binding site" evidence="7">
    <location>
        <position position="117"/>
    </location>
    <ligand>
        <name>carbamoyl phosphate</name>
        <dbReference type="ChEBI" id="CHEBI:58228"/>
    </ligand>
</feature>
<feature type="binding site" evidence="7">
    <location>
        <position position="272"/>
    </location>
    <ligand>
        <name>carbamoyl phosphate</name>
        <dbReference type="ChEBI" id="CHEBI:58228"/>
    </ligand>
</feature>
<dbReference type="GO" id="GO:0004070">
    <property type="term" value="F:aspartate carbamoyltransferase activity"/>
    <property type="evidence" value="ECO:0007669"/>
    <property type="project" value="UniProtKB-UniRule"/>
</dbReference>
<dbReference type="EC" id="2.1.3.2" evidence="7"/>
<dbReference type="PANTHER" id="PTHR45753">
    <property type="entry name" value="ORNITHINE CARBAMOYLTRANSFERASE, MITOCHONDRIAL"/>
    <property type="match status" value="1"/>
</dbReference>
<protein>
    <recommendedName>
        <fullName evidence="7">Aspartate carbamoyltransferase</fullName>
        <ecNumber evidence="7">2.1.3.2</ecNumber>
    </recommendedName>
    <alternativeName>
        <fullName evidence="7">Aspartate transcarbamylase</fullName>
        <shortName evidence="7">ATCase</shortName>
    </alternativeName>
</protein>
<gene>
    <name evidence="7 10" type="primary">pyrB</name>
    <name evidence="10" type="ORF">DI551_03125</name>
</gene>
<evidence type="ECO:0000256" key="2">
    <source>
        <dbReference type="ARBA" id="ARBA00008896"/>
    </source>
</evidence>
<dbReference type="PRINTS" id="PR00101">
    <property type="entry name" value="ATCASE"/>
</dbReference>
<comment type="caution">
    <text evidence="10">The sequence shown here is derived from an EMBL/GenBank/DDBJ whole genome shotgun (WGS) entry which is preliminary data.</text>
</comment>
<dbReference type="GO" id="GO:0044205">
    <property type="term" value="P:'de novo' UMP biosynthetic process"/>
    <property type="evidence" value="ECO:0007669"/>
    <property type="project" value="UniProtKB-UniRule"/>
</dbReference>
<comment type="subunit">
    <text evidence="7">Heterododecamer (2C3:3R2) of six catalytic PyrB chains organized as two trimers (C3), and six regulatory PyrI chains organized as three dimers (R2).</text>
</comment>
<dbReference type="PANTHER" id="PTHR45753:SF6">
    <property type="entry name" value="ASPARTATE CARBAMOYLTRANSFERASE"/>
    <property type="match status" value="1"/>
</dbReference>
<evidence type="ECO:0000259" key="8">
    <source>
        <dbReference type="Pfam" id="PF00185"/>
    </source>
</evidence>
<organism evidence="10 11">
    <name type="scientific">Micavibrio aeruginosavorus</name>
    <dbReference type="NCBI Taxonomy" id="349221"/>
    <lineage>
        <taxon>Bacteria</taxon>
        <taxon>Pseudomonadati</taxon>
        <taxon>Bdellovibrionota</taxon>
        <taxon>Bdellovibrionia</taxon>
        <taxon>Bdellovibrionales</taxon>
        <taxon>Pseudobdellovibrionaceae</taxon>
        <taxon>Micavibrio</taxon>
    </lineage>
</organism>
<dbReference type="InterPro" id="IPR006131">
    <property type="entry name" value="Asp_carbamoyltransf_Asp/Orn-bd"/>
</dbReference>
<comment type="catalytic activity">
    <reaction evidence="6 7">
        <text>carbamoyl phosphate + L-aspartate = N-carbamoyl-L-aspartate + phosphate + H(+)</text>
        <dbReference type="Rhea" id="RHEA:20013"/>
        <dbReference type="ChEBI" id="CHEBI:15378"/>
        <dbReference type="ChEBI" id="CHEBI:29991"/>
        <dbReference type="ChEBI" id="CHEBI:32814"/>
        <dbReference type="ChEBI" id="CHEBI:43474"/>
        <dbReference type="ChEBI" id="CHEBI:58228"/>
        <dbReference type="EC" id="2.1.3.2"/>
    </reaction>
</comment>
<dbReference type="GO" id="GO:0006520">
    <property type="term" value="P:amino acid metabolic process"/>
    <property type="evidence" value="ECO:0007669"/>
    <property type="project" value="InterPro"/>
</dbReference>
<sequence>MKAFQKTGRADFPHDHLLGIGELSAQDVTNILDLADYYADHLDDRSYTQDILKGAVILTLFFEHSTRTATSFEIAAKRLGAEIVNWNPETSSLKKGESFADTILTLDAMKPDAIIIRHSEYNAPGYVAKRVSCPVINAGDSWREHPTQALLDALTMRRHFKKLEGLTVSIVGDIAHSRVASSNMILLTKMGANVRVIAPALLMPEKLPADGVQKFESMKDGLTGADVVMTIRPQKERMAKVEIEDETYYRDYGMTHEQLAHAKNTAILLDPGPYLRNVQISDALADDKTRFLYAEQVHNGVATRMAVLDLLLKGKF</sequence>
<reference evidence="10 11" key="1">
    <citation type="submission" date="2017-08" db="EMBL/GenBank/DDBJ databases">
        <title>Infants hospitalized years apart are colonized by the same room-sourced microbial strains.</title>
        <authorList>
            <person name="Brooks B."/>
            <person name="Olm M.R."/>
            <person name="Firek B.A."/>
            <person name="Baker R."/>
            <person name="Thomas B.C."/>
            <person name="Morowitz M.J."/>
            <person name="Banfield J.F."/>
        </authorList>
    </citation>
    <scope>NUCLEOTIDE SEQUENCE [LARGE SCALE GENOMIC DNA]</scope>
    <source>
        <strain evidence="10">S2_005_002_R2_29</strain>
    </source>
</reference>
<comment type="function">
    <text evidence="5 7">Catalyzes the condensation of carbamoyl phosphate and aspartate to form carbamoyl aspartate and inorganic phosphate, the committed step in the de novo pyrimidine nucleotide biosynthesis pathway.</text>
</comment>
<evidence type="ECO:0000256" key="5">
    <source>
        <dbReference type="ARBA" id="ARBA00043884"/>
    </source>
</evidence>
<evidence type="ECO:0000256" key="6">
    <source>
        <dbReference type="ARBA" id="ARBA00048859"/>
    </source>
</evidence>
<evidence type="ECO:0000256" key="4">
    <source>
        <dbReference type="ARBA" id="ARBA00022975"/>
    </source>
</evidence>
<dbReference type="InterPro" id="IPR006132">
    <property type="entry name" value="Asp/Orn_carbamoyltranf_P-bd"/>
</dbReference>
<feature type="binding site" evidence="7">
    <location>
        <position position="273"/>
    </location>
    <ligand>
        <name>carbamoyl phosphate</name>
        <dbReference type="ChEBI" id="CHEBI:58228"/>
    </ligand>
</feature>
<dbReference type="Pfam" id="PF00185">
    <property type="entry name" value="OTCace"/>
    <property type="match status" value="1"/>
</dbReference>
<feature type="binding site" evidence="7">
    <location>
        <position position="67"/>
    </location>
    <ligand>
        <name>carbamoyl phosphate</name>
        <dbReference type="ChEBI" id="CHEBI:58228"/>
    </ligand>
</feature>
<evidence type="ECO:0000259" key="9">
    <source>
        <dbReference type="Pfam" id="PF02729"/>
    </source>
</evidence>
<dbReference type="InterPro" id="IPR036901">
    <property type="entry name" value="Asp/Orn_carbamoylTrfase_sf"/>
</dbReference>
<evidence type="ECO:0000256" key="7">
    <source>
        <dbReference type="HAMAP-Rule" id="MF_00001"/>
    </source>
</evidence>
<proteinExistence type="inferred from homology"/>
<feature type="binding site" evidence="7">
    <location>
        <position position="232"/>
    </location>
    <ligand>
        <name>L-aspartate</name>
        <dbReference type="ChEBI" id="CHEBI:29991"/>
    </ligand>
</feature>
<keyword evidence="3 7" id="KW-0808">Transferase</keyword>
<feature type="domain" description="Aspartate/ornithine carbamoyltransferase Asp/Orn-binding" evidence="8">
    <location>
        <begin position="164"/>
        <end position="310"/>
    </location>
</feature>
<keyword evidence="4 7" id="KW-0665">Pyrimidine biosynthesis</keyword>
<feature type="binding site" evidence="7">
    <location>
        <position position="95"/>
    </location>
    <ligand>
        <name>L-aspartate</name>
        <dbReference type="ChEBI" id="CHEBI:29991"/>
    </ligand>
</feature>
<feature type="binding site" evidence="7">
    <location>
        <position position="178"/>
    </location>
    <ligand>
        <name>L-aspartate</name>
        <dbReference type="ChEBI" id="CHEBI:29991"/>
    </ligand>
</feature>
<dbReference type="GO" id="GO:0016597">
    <property type="term" value="F:amino acid binding"/>
    <property type="evidence" value="ECO:0007669"/>
    <property type="project" value="InterPro"/>
</dbReference>
<evidence type="ECO:0000313" key="10">
    <source>
        <dbReference type="EMBL" id="PZQ47443.1"/>
    </source>
</evidence>
<dbReference type="Pfam" id="PF02729">
    <property type="entry name" value="OTCace_N"/>
    <property type="match status" value="1"/>
</dbReference>
<dbReference type="PROSITE" id="PS00097">
    <property type="entry name" value="CARBAMOYLTRANSFERASE"/>
    <property type="match status" value="1"/>
</dbReference>
<comment type="pathway">
    <text evidence="1 7">Pyrimidine metabolism; UMP biosynthesis via de novo pathway; (S)-dihydroorotate from bicarbonate: step 2/3.</text>
</comment>
<evidence type="ECO:0000313" key="11">
    <source>
        <dbReference type="Proteomes" id="UP000249417"/>
    </source>
</evidence>
<dbReference type="UniPathway" id="UPA00070">
    <property type="reaction ID" value="UER00116"/>
</dbReference>
<dbReference type="NCBIfam" id="NF002032">
    <property type="entry name" value="PRK00856.1"/>
    <property type="match status" value="1"/>
</dbReference>
<dbReference type="Proteomes" id="UP000249417">
    <property type="component" value="Unassembled WGS sequence"/>
</dbReference>
<dbReference type="Gene3D" id="3.40.50.1370">
    <property type="entry name" value="Aspartate/ornithine carbamoyltransferase"/>
    <property type="match status" value="2"/>
</dbReference>
<evidence type="ECO:0000256" key="3">
    <source>
        <dbReference type="ARBA" id="ARBA00022679"/>
    </source>
</evidence>
<dbReference type="AlphaFoldDB" id="A0A2W5PY83"/>
<dbReference type="NCBIfam" id="TIGR00670">
    <property type="entry name" value="asp_carb_tr"/>
    <property type="match status" value="1"/>
</dbReference>
<dbReference type="GO" id="GO:0006207">
    <property type="term" value="P:'de novo' pyrimidine nucleobase biosynthetic process"/>
    <property type="evidence" value="ECO:0007669"/>
    <property type="project" value="InterPro"/>
</dbReference>
<feature type="binding site" evidence="7">
    <location>
        <position position="68"/>
    </location>
    <ligand>
        <name>carbamoyl phosphate</name>
        <dbReference type="ChEBI" id="CHEBI:58228"/>
    </ligand>
</feature>
<dbReference type="PRINTS" id="PR00100">
    <property type="entry name" value="AOTCASE"/>
</dbReference>
<dbReference type="InterPro" id="IPR002082">
    <property type="entry name" value="Asp_carbamoyltransf"/>
</dbReference>
<name>A0A2W5PY83_9BACT</name>
<dbReference type="InterPro" id="IPR006130">
    <property type="entry name" value="Asp/Orn_carbamoylTrfase"/>
</dbReference>
<feature type="binding site" evidence="7">
    <location>
        <position position="148"/>
    </location>
    <ligand>
        <name>carbamoyl phosphate</name>
        <dbReference type="ChEBI" id="CHEBI:58228"/>
    </ligand>
</feature>
<accession>A0A2W5PY83</accession>
<dbReference type="HAMAP" id="MF_00001">
    <property type="entry name" value="Asp_carb_tr"/>
    <property type="match status" value="1"/>
</dbReference>
<feature type="binding site" evidence="7">
    <location>
        <position position="145"/>
    </location>
    <ligand>
        <name>carbamoyl phosphate</name>
        <dbReference type="ChEBI" id="CHEBI:58228"/>
    </ligand>
</feature>
<evidence type="ECO:0000256" key="1">
    <source>
        <dbReference type="ARBA" id="ARBA00004852"/>
    </source>
</evidence>
<dbReference type="SUPFAM" id="SSF53671">
    <property type="entry name" value="Aspartate/ornithine carbamoyltransferase"/>
    <property type="match status" value="1"/>
</dbReference>
<feature type="domain" description="Aspartate/ornithine carbamoyltransferase carbamoyl-P binding" evidence="9">
    <location>
        <begin position="16"/>
        <end position="157"/>
    </location>
</feature>